<accession>V4A4D4</accession>
<dbReference type="KEGG" id="lgi:LOTGIDRAFT_234689"/>
<organism evidence="1 2">
    <name type="scientific">Lottia gigantea</name>
    <name type="common">Giant owl limpet</name>
    <dbReference type="NCBI Taxonomy" id="225164"/>
    <lineage>
        <taxon>Eukaryota</taxon>
        <taxon>Metazoa</taxon>
        <taxon>Spiralia</taxon>
        <taxon>Lophotrochozoa</taxon>
        <taxon>Mollusca</taxon>
        <taxon>Gastropoda</taxon>
        <taxon>Patellogastropoda</taxon>
        <taxon>Lottioidea</taxon>
        <taxon>Lottiidae</taxon>
        <taxon>Lottia</taxon>
    </lineage>
</organism>
<dbReference type="PANTHER" id="PTHR10285">
    <property type="entry name" value="URIDINE KINASE"/>
    <property type="match status" value="1"/>
</dbReference>
<evidence type="ECO:0008006" key="3">
    <source>
        <dbReference type="Google" id="ProtNLM"/>
    </source>
</evidence>
<dbReference type="HOGENOM" id="CLU_058668_0_0_1"/>
<dbReference type="SUPFAM" id="SSF52540">
    <property type="entry name" value="P-loop containing nucleoside triphosphate hydrolases"/>
    <property type="match status" value="1"/>
</dbReference>
<dbReference type="STRING" id="225164.V4A4D4"/>
<dbReference type="InterPro" id="IPR027417">
    <property type="entry name" value="P-loop_NTPase"/>
</dbReference>
<sequence length="197" mass="23101">MSEDNNYVIIGISGCTNSGKTTMTDRLLKLFPSASQMCQDTYFLEPGDERLEFVPEVNHSNWEKLSALDMDRMVRDVKQWIKDSKHSNSHQIPILFIEGFTIFNHSPLKDLCNKKYFFTMDFETCQERRSGRNYIPADPEGYFEKIVWPMYFSNKSELNHYKDIVYLNGCDPQEKTLKTILEDIYTLPALKKLHFIS</sequence>
<dbReference type="EMBL" id="KB202752">
    <property type="protein sequence ID" value="ESO88116.1"/>
    <property type="molecule type" value="Genomic_DNA"/>
</dbReference>
<dbReference type="Gene3D" id="3.40.50.300">
    <property type="entry name" value="P-loop containing nucleotide triphosphate hydrolases"/>
    <property type="match status" value="1"/>
</dbReference>
<evidence type="ECO:0000313" key="1">
    <source>
        <dbReference type="EMBL" id="ESO88116.1"/>
    </source>
</evidence>
<gene>
    <name evidence="1" type="ORF">LOTGIDRAFT_234689</name>
</gene>
<name>V4A4D4_LOTGI</name>
<reference evidence="1 2" key="1">
    <citation type="journal article" date="2013" name="Nature">
        <title>Insights into bilaterian evolution from three spiralian genomes.</title>
        <authorList>
            <person name="Simakov O."/>
            <person name="Marletaz F."/>
            <person name="Cho S.J."/>
            <person name="Edsinger-Gonzales E."/>
            <person name="Havlak P."/>
            <person name="Hellsten U."/>
            <person name="Kuo D.H."/>
            <person name="Larsson T."/>
            <person name="Lv J."/>
            <person name="Arendt D."/>
            <person name="Savage R."/>
            <person name="Osoegawa K."/>
            <person name="de Jong P."/>
            <person name="Grimwood J."/>
            <person name="Chapman J.A."/>
            <person name="Shapiro H."/>
            <person name="Aerts A."/>
            <person name="Otillar R.P."/>
            <person name="Terry A.Y."/>
            <person name="Boore J.L."/>
            <person name="Grigoriev I.V."/>
            <person name="Lindberg D.R."/>
            <person name="Seaver E.C."/>
            <person name="Weisblat D.A."/>
            <person name="Putnam N.H."/>
            <person name="Rokhsar D.S."/>
        </authorList>
    </citation>
    <scope>NUCLEOTIDE SEQUENCE [LARGE SCALE GENOMIC DNA]</scope>
</reference>
<dbReference type="GeneID" id="20249613"/>
<dbReference type="CTD" id="20249613"/>
<protein>
    <recommendedName>
        <fullName evidence="3">Phosphoribulokinase/uridine kinase domain-containing protein</fullName>
    </recommendedName>
</protein>
<dbReference type="Proteomes" id="UP000030746">
    <property type="component" value="Unassembled WGS sequence"/>
</dbReference>
<dbReference type="OMA" id="VWPEYLK"/>
<evidence type="ECO:0000313" key="2">
    <source>
        <dbReference type="Proteomes" id="UP000030746"/>
    </source>
</evidence>
<dbReference type="OrthoDB" id="10041966at2759"/>
<dbReference type="RefSeq" id="XP_009061145.1">
    <property type="nucleotide sequence ID" value="XM_009062897.1"/>
</dbReference>
<keyword evidence="2" id="KW-1185">Reference proteome</keyword>
<proteinExistence type="predicted"/>
<dbReference type="AlphaFoldDB" id="V4A4D4"/>